<proteinExistence type="predicted"/>
<protein>
    <submittedName>
        <fullName evidence="1">Uncharacterized protein</fullName>
    </submittedName>
</protein>
<dbReference type="EMBL" id="LS398110">
    <property type="protein sequence ID" value="SPP91295.1"/>
    <property type="molecule type" value="Genomic_DNA"/>
</dbReference>
<dbReference type="KEGG" id="bvz:BRAD3257_0120"/>
<reference evidence="1 2" key="1">
    <citation type="submission" date="2018-03" db="EMBL/GenBank/DDBJ databases">
        <authorList>
            <person name="Gully D."/>
        </authorList>
    </citation>
    <scope>NUCLEOTIDE SEQUENCE [LARGE SCALE GENOMIC DNA]</scope>
    <source>
        <strain evidence="1">ORS3257</strain>
    </source>
</reference>
<evidence type="ECO:0000313" key="2">
    <source>
        <dbReference type="Proteomes" id="UP000246085"/>
    </source>
</evidence>
<organism evidence="1 2">
    <name type="scientific">Bradyrhizobium vignae</name>
    <dbReference type="NCBI Taxonomy" id="1549949"/>
    <lineage>
        <taxon>Bacteria</taxon>
        <taxon>Pseudomonadati</taxon>
        <taxon>Pseudomonadota</taxon>
        <taxon>Alphaproteobacteria</taxon>
        <taxon>Hyphomicrobiales</taxon>
        <taxon>Nitrobacteraceae</taxon>
        <taxon>Bradyrhizobium</taxon>
    </lineage>
</organism>
<name>A0A2U3PQ72_9BRAD</name>
<gene>
    <name evidence="1" type="ORF">BRAD3257_0120</name>
</gene>
<accession>A0A2U3PQ72</accession>
<evidence type="ECO:0000313" key="1">
    <source>
        <dbReference type="EMBL" id="SPP91295.1"/>
    </source>
</evidence>
<dbReference type="Proteomes" id="UP000246085">
    <property type="component" value="Chromosome BRAD3257"/>
</dbReference>
<sequence length="56" mass="6186">MFLRDISRPTAADDGAADMALSALIWEDDRERGERTRRLRAAHPPSSCEVLLEGCG</sequence>
<dbReference type="AlphaFoldDB" id="A0A2U3PQ72"/>